<evidence type="ECO:0000313" key="1">
    <source>
        <dbReference type="EMBL" id="SNQ62104.1"/>
    </source>
</evidence>
<organism evidence="1 2">
    <name type="scientific">Candidatus Methanoperedens nitratireducens</name>
    <dbReference type="NCBI Taxonomy" id="1392998"/>
    <lineage>
        <taxon>Archaea</taxon>
        <taxon>Methanobacteriati</taxon>
        <taxon>Methanobacteriota</taxon>
        <taxon>Stenosarchaea group</taxon>
        <taxon>Methanomicrobia</taxon>
        <taxon>Methanosarcinales</taxon>
        <taxon>ANME-2 cluster</taxon>
        <taxon>Candidatus Methanoperedentaceae</taxon>
        <taxon>Candidatus Methanoperedens</taxon>
    </lineage>
</organism>
<protein>
    <submittedName>
        <fullName evidence="1">Putative Muconolactone delta-isomerase family protein</fullName>
    </submittedName>
</protein>
<gene>
    <name evidence="1" type="ORF">MNV_590037</name>
</gene>
<dbReference type="AlphaFoldDB" id="A0A284VS48"/>
<dbReference type="InterPro" id="IPR011008">
    <property type="entry name" value="Dimeric_a/b-barrel"/>
</dbReference>
<dbReference type="RefSeq" id="WP_096206716.1">
    <property type="nucleotide sequence ID" value="NZ_FZMP01000206.1"/>
</dbReference>
<evidence type="ECO:0000313" key="2">
    <source>
        <dbReference type="Proteomes" id="UP000218615"/>
    </source>
</evidence>
<dbReference type="SUPFAM" id="SSF54909">
    <property type="entry name" value="Dimeric alpha+beta barrel"/>
    <property type="match status" value="1"/>
</dbReference>
<sequence>MLYLVICRSKTYPIPPEFIDAFIATCEYCGKLQQQGKVKLFAPFASFNGGMTILDVDSHDDAVHAIAGAPILPFAKTALIGP</sequence>
<accession>A0A284VS48</accession>
<keyword evidence="1" id="KW-0413">Isomerase</keyword>
<reference evidence="2" key="1">
    <citation type="submission" date="2017-06" db="EMBL/GenBank/DDBJ databases">
        <authorList>
            <person name="Cremers G."/>
        </authorList>
    </citation>
    <scope>NUCLEOTIDE SEQUENCE [LARGE SCALE GENOMIC DNA]</scope>
</reference>
<name>A0A284VS48_9EURY</name>
<dbReference type="Proteomes" id="UP000218615">
    <property type="component" value="Unassembled WGS sequence"/>
</dbReference>
<proteinExistence type="predicted"/>
<keyword evidence="2" id="KW-1185">Reference proteome</keyword>
<dbReference type="GO" id="GO:0016853">
    <property type="term" value="F:isomerase activity"/>
    <property type="evidence" value="ECO:0007669"/>
    <property type="project" value="UniProtKB-KW"/>
</dbReference>
<dbReference type="EMBL" id="FZMP01000206">
    <property type="protein sequence ID" value="SNQ62104.1"/>
    <property type="molecule type" value="Genomic_DNA"/>
</dbReference>